<dbReference type="InterPro" id="IPR051410">
    <property type="entry name" value="Ferric/Cupric_Reductase"/>
</dbReference>
<evidence type="ECO:0000256" key="9">
    <source>
        <dbReference type="ARBA" id="ARBA00023136"/>
    </source>
</evidence>
<evidence type="ECO:0000313" key="12">
    <source>
        <dbReference type="EMBL" id="PMD27554.1"/>
    </source>
</evidence>
<protein>
    <submittedName>
        <fullName evidence="12">Putative ferric reductase transmembrane component 3</fullName>
    </submittedName>
</protein>
<evidence type="ECO:0000256" key="7">
    <source>
        <dbReference type="ARBA" id="ARBA00023002"/>
    </source>
</evidence>
<feature type="transmembrane region" description="Helical" evidence="10">
    <location>
        <begin position="167"/>
        <end position="188"/>
    </location>
</feature>
<gene>
    <name evidence="12" type="ORF">NA56DRAFT_561307</name>
</gene>
<dbReference type="Pfam" id="PF01794">
    <property type="entry name" value="Ferric_reduct"/>
    <property type="match status" value="1"/>
</dbReference>
<feature type="domain" description="FAD-binding FR-type" evidence="11">
    <location>
        <begin position="332"/>
        <end position="467"/>
    </location>
</feature>
<evidence type="ECO:0000256" key="4">
    <source>
        <dbReference type="ARBA" id="ARBA00022692"/>
    </source>
</evidence>
<dbReference type="InterPro" id="IPR017927">
    <property type="entry name" value="FAD-bd_FR_type"/>
</dbReference>
<dbReference type="InterPro" id="IPR013121">
    <property type="entry name" value="Fe_red_NAD-bd_6"/>
</dbReference>
<dbReference type="CDD" id="cd06186">
    <property type="entry name" value="NOX_Duox_like_FAD_NADP"/>
    <property type="match status" value="1"/>
</dbReference>
<comment type="subcellular location">
    <subcellularLocation>
        <location evidence="1">Membrane</location>
        <topology evidence="1">Multi-pass membrane protein</topology>
    </subcellularLocation>
</comment>
<dbReference type="Pfam" id="PF08022">
    <property type="entry name" value="FAD_binding_8"/>
    <property type="match status" value="1"/>
</dbReference>
<dbReference type="PANTHER" id="PTHR32361">
    <property type="entry name" value="FERRIC/CUPRIC REDUCTASE TRANSMEMBRANE COMPONENT"/>
    <property type="match status" value="1"/>
</dbReference>
<dbReference type="PROSITE" id="PS51384">
    <property type="entry name" value="FAD_FR"/>
    <property type="match status" value="1"/>
</dbReference>
<evidence type="ECO:0000256" key="5">
    <source>
        <dbReference type="ARBA" id="ARBA00022982"/>
    </source>
</evidence>
<keyword evidence="7" id="KW-0560">Oxidoreductase</keyword>
<reference evidence="12 13" key="1">
    <citation type="submission" date="2016-05" db="EMBL/GenBank/DDBJ databases">
        <title>A degradative enzymes factory behind the ericoid mycorrhizal symbiosis.</title>
        <authorList>
            <consortium name="DOE Joint Genome Institute"/>
            <person name="Martino E."/>
            <person name="Morin E."/>
            <person name="Grelet G."/>
            <person name="Kuo A."/>
            <person name="Kohler A."/>
            <person name="Daghino S."/>
            <person name="Barry K."/>
            <person name="Choi C."/>
            <person name="Cichocki N."/>
            <person name="Clum A."/>
            <person name="Copeland A."/>
            <person name="Hainaut M."/>
            <person name="Haridas S."/>
            <person name="Labutti K."/>
            <person name="Lindquist E."/>
            <person name="Lipzen A."/>
            <person name="Khouja H.-R."/>
            <person name="Murat C."/>
            <person name="Ohm R."/>
            <person name="Olson A."/>
            <person name="Spatafora J."/>
            <person name="Veneault-Fourrey C."/>
            <person name="Henrissat B."/>
            <person name="Grigoriev I."/>
            <person name="Martin F."/>
            <person name="Perotto S."/>
        </authorList>
    </citation>
    <scope>NUCLEOTIDE SEQUENCE [LARGE SCALE GENOMIC DNA]</scope>
    <source>
        <strain evidence="12 13">UAMH 7357</strain>
    </source>
</reference>
<evidence type="ECO:0000256" key="3">
    <source>
        <dbReference type="ARBA" id="ARBA00022448"/>
    </source>
</evidence>
<proteinExistence type="inferred from homology"/>
<dbReference type="STRING" id="1745343.A0A2J6QMS5"/>
<dbReference type="Gene3D" id="3.40.50.80">
    <property type="entry name" value="Nucleotide-binding domain of ferredoxin-NADP reductase (FNR) module"/>
    <property type="match status" value="1"/>
</dbReference>
<dbReference type="AlphaFoldDB" id="A0A2J6QMS5"/>
<feature type="transmembrane region" description="Helical" evidence="10">
    <location>
        <begin position="209"/>
        <end position="228"/>
    </location>
</feature>
<dbReference type="SUPFAM" id="SSF52343">
    <property type="entry name" value="Ferredoxin reductase-like, C-terminal NADP-linked domain"/>
    <property type="match status" value="1"/>
</dbReference>
<evidence type="ECO:0000313" key="13">
    <source>
        <dbReference type="Proteomes" id="UP000235672"/>
    </source>
</evidence>
<dbReference type="InterPro" id="IPR013130">
    <property type="entry name" value="Fe3_Rdtase_TM_dom"/>
</dbReference>
<accession>A0A2J6QMS5</accession>
<dbReference type="EMBL" id="KZ613465">
    <property type="protein sequence ID" value="PMD27554.1"/>
    <property type="molecule type" value="Genomic_DNA"/>
</dbReference>
<dbReference type="InterPro" id="IPR013112">
    <property type="entry name" value="FAD-bd_8"/>
</dbReference>
<dbReference type="Proteomes" id="UP000235672">
    <property type="component" value="Unassembled WGS sequence"/>
</dbReference>
<keyword evidence="5" id="KW-0249">Electron transport</keyword>
<evidence type="ECO:0000256" key="1">
    <source>
        <dbReference type="ARBA" id="ARBA00004141"/>
    </source>
</evidence>
<sequence length="620" mass="69620">MASEIAQLLARTNTSALPATSTGAKSTIAPFATALSGVDQPLNNLFKIVIWCSLAGLAMLILLTRLFQRWRAHMRHMTAMNLSGGQQTYWAKNQSKWWWKFKKYVLYAPLWKKRHNREFRLSSALNMGTIPGRFHTILLAAFIFSNIGYMLALSYSREDRYSVAAELRGRAGVLAVINMIALVILAGRNNPLIKLLQISFDTYNLLHRWMGRTIVFEIIVHTSCWAYVQGAASGWSGIWKTIATDPFISHGTVGAIAMVLIAVTSLSPVRHAFYETFLDVHIILAFVAILTGWIHLEIAKLPQLPYIKVVLCLWMADRIARMARLAWCNYSFGGKGWTKASIEALPGNACRVTLHLPRKVNIEAGSHAYLRFSTLNVWESHPFSIAWVQHRSTNPTLPFDKMDSLYSMGSDNQLELKAEDTVTDVSFVIHSQTGLTKRLFDKANAYRPGVLTLNAAFEGPYAGHHSLDSYGHVLLFAGSSGITHQIPYVQHLIKGCNEKSVAARKIVLVWIVRDSEHLEWVRPWMDLILQMPGRRECLIIKLFVTRPKNPREIVSPSATVSMFPARPNINLIVQNEVKEQTGAMCVTVCGPGGLQDSVREAVRDVQEEGVVDFIEESFTW</sequence>
<dbReference type="GO" id="GO:0015677">
    <property type="term" value="P:copper ion import"/>
    <property type="evidence" value="ECO:0007669"/>
    <property type="project" value="TreeGrafter"/>
</dbReference>
<dbReference type="OrthoDB" id="4494341at2759"/>
<evidence type="ECO:0000256" key="6">
    <source>
        <dbReference type="ARBA" id="ARBA00022989"/>
    </source>
</evidence>
<dbReference type="GO" id="GO:0000293">
    <property type="term" value="F:ferric-chelate reductase activity"/>
    <property type="evidence" value="ECO:0007669"/>
    <property type="project" value="UniProtKB-ARBA"/>
</dbReference>
<name>A0A2J6QMS5_9HELO</name>
<keyword evidence="13" id="KW-1185">Reference proteome</keyword>
<dbReference type="PANTHER" id="PTHR32361:SF12">
    <property type="entry name" value="PUTATIVE (AFU_ORTHOLOGUE AFUA_1G14340)-RELATED"/>
    <property type="match status" value="1"/>
</dbReference>
<evidence type="ECO:0000256" key="2">
    <source>
        <dbReference type="ARBA" id="ARBA00006278"/>
    </source>
</evidence>
<dbReference type="GO" id="GO:0006826">
    <property type="term" value="P:iron ion transport"/>
    <property type="evidence" value="ECO:0007669"/>
    <property type="project" value="TreeGrafter"/>
</dbReference>
<feature type="transmembrane region" description="Helical" evidence="10">
    <location>
        <begin position="248"/>
        <end position="269"/>
    </location>
</feature>
<organism evidence="12 13">
    <name type="scientific">Hyaloscypha hepaticicola</name>
    <dbReference type="NCBI Taxonomy" id="2082293"/>
    <lineage>
        <taxon>Eukaryota</taxon>
        <taxon>Fungi</taxon>
        <taxon>Dikarya</taxon>
        <taxon>Ascomycota</taxon>
        <taxon>Pezizomycotina</taxon>
        <taxon>Leotiomycetes</taxon>
        <taxon>Helotiales</taxon>
        <taxon>Hyaloscyphaceae</taxon>
        <taxon>Hyaloscypha</taxon>
    </lineage>
</organism>
<dbReference type="Pfam" id="PF08030">
    <property type="entry name" value="NAD_binding_6"/>
    <property type="match status" value="1"/>
</dbReference>
<evidence type="ECO:0000259" key="11">
    <source>
        <dbReference type="PROSITE" id="PS51384"/>
    </source>
</evidence>
<feature type="transmembrane region" description="Helical" evidence="10">
    <location>
        <begin position="48"/>
        <end position="67"/>
    </location>
</feature>
<dbReference type="InterPro" id="IPR039261">
    <property type="entry name" value="FNR_nucleotide-bd"/>
</dbReference>
<dbReference type="GO" id="GO:0005886">
    <property type="term" value="C:plasma membrane"/>
    <property type="evidence" value="ECO:0007669"/>
    <property type="project" value="TreeGrafter"/>
</dbReference>
<feature type="transmembrane region" description="Helical" evidence="10">
    <location>
        <begin position="276"/>
        <end position="296"/>
    </location>
</feature>
<keyword evidence="9 10" id="KW-0472">Membrane</keyword>
<dbReference type="GO" id="GO:0006879">
    <property type="term" value="P:intracellular iron ion homeostasis"/>
    <property type="evidence" value="ECO:0007669"/>
    <property type="project" value="TreeGrafter"/>
</dbReference>
<keyword evidence="8" id="KW-0406">Ion transport</keyword>
<keyword evidence="6 10" id="KW-1133">Transmembrane helix</keyword>
<keyword evidence="3" id="KW-0813">Transport</keyword>
<dbReference type="SFLD" id="SFLDG01168">
    <property type="entry name" value="Ferric_reductase_subgroup_(FRE"/>
    <property type="match status" value="1"/>
</dbReference>
<feature type="transmembrane region" description="Helical" evidence="10">
    <location>
        <begin position="137"/>
        <end position="155"/>
    </location>
</feature>
<evidence type="ECO:0000256" key="10">
    <source>
        <dbReference type="SAM" id="Phobius"/>
    </source>
</evidence>
<evidence type="ECO:0000256" key="8">
    <source>
        <dbReference type="ARBA" id="ARBA00023065"/>
    </source>
</evidence>
<keyword evidence="4 10" id="KW-0812">Transmembrane</keyword>
<comment type="similarity">
    <text evidence="2">Belongs to the ferric reductase (FRE) family.</text>
</comment>
<dbReference type="SFLD" id="SFLDS00052">
    <property type="entry name" value="Ferric_Reductase_Domain"/>
    <property type="match status" value="1"/>
</dbReference>